<accession>A0A520MGA1</accession>
<dbReference type="CDD" id="cd05466">
    <property type="entry name" value="PBP2_LTTR_substrate"/>
    <property type="match status" value="1"/>
</dbReference>
<dbReference type="InterPro" id="IPR036388">
    <property type="entry name" value="WH-like_DNA-bd_sf"/>
</dbReference>
<evidence type="ECO:0000313" key="7">
    <source>
        <dbReference type="Proteomes" id="UP000315889"/>
    </source>
</evidence>
<proteinExistence type="inferred from homology"/>
<evidence type="ECO:0000256" key="1">
    <source>
        <dbReference type="ARBA" id="ARBA00009437"/>
    </source>
</evidence>
<evidence type="ECO:0000313" key="6">
    <source>
        <dbReference type="EMBL" id="RZO20244.1"/>
    </source>
</evidence>
<dbReference type="SUPFAM" id="SSF46785">
    <property type="entry name" value="Winged helix' DNA-binding domain"/>
    <property type="match status" value="1"/>
</dbReference>
<protein>
    <submittedName>
        <fullName evidence="6">LysR family transcriptional regulator</fullName>
    </submittedName>
</protein>
<dbReference type="GO" id="GO:0000976">
    <property type="term" value="F:transcription cis-regulatory region binding"/>
    <property type="evidence" value="ECO:0007669"/>
    <property type="project" value="TreeGrafter"/>
</dbReference>
<keyword evidence="3" id="KW-0238">DNA-binding</keyword>
<dbReference type="InterPro" id="IPR036390">
    <property type="entry name" value="WH_DNA-bd_sf"/>
</dbReference>
<dbReference type="PROSITE" id="PS50931">
    <property type="entry name" value="HTH_LYSR"/>
    <property type="match status" value="1"/>
</dbReference>
<dbReference type="PANTHER" id="PTHR30126">
    <property type="entry name" value="HTH-TYPE TRANSCRIPTIONAL REGULATOR"/>
    <property type="match status" value="1"/>
</dbReference>
<reference evidence="6 7" key="1">
    <citation type="submission" date="2019-02" db="EMBL/GenBank/DDBJ databases">
        <title>Prokaryotic population dynamics and viral predation in marine succession experiment using metagenomics: the confinement effect.</title>
        <authorList>
            <person name="Haro-Moreno J.M."/>
            <person name="Rodriguez-Valera F."/>
            <person name="Lopez-Perez M."/>
        </authorList>
    </citation>
    <scope>NUCLEOTIDE SEQUENCE [LARGE SCALE GENOMIC DNA]</scope>
    <source>
        <strain evidence="6">MED-G170</strain>
    </source>
</reference>
<comment type="similarity">
    <text evidence="1">Belongs to the LysR transcriptional regulatory family.</text>
</comment>
<dbReference type="EMBL" id="SHBP01000005">
    <property type="protein sequence ID" value="RZO20244.1"/>
    <property type="molecule type" value="Genomic_DNA"/>
</dbReference>
<comment type="caution">
    <text evidence="6">The sequence shown here is derived from an EMBL/GenBank/DDBJ whole genome shotgun (WGS) entry which is preliminary data.</text>
</comment>
<gene>
    <name evidence="6" type="ORF">EVB03_04825</name>
</gene>
<dbReference type="Pfam" id="PF03466">
    <property type="entry name" value="LysR_substrate"/>
    <property type="match status" value="1"/>
</dbReference>
<dbReference type="InterPro" id="IPR005119">
    <property type="entry name" value="LysR_subst-bd"/>
</dbReference>
<evidence type="ECO:0000256" key="2">
    <source>
        <dbReference type="ARBA" id="ARBA00023015"/>
    </source>
</evidence>
<keyword evidence="4" id="KW-0804">Transcription</keyword>
<name>A0A520MGA1_9GAMM</name>
<evidence type="ECO:0000256" key="4">
    <source>
        <dbReference type="ARBA" id="ARBA00023163"/>
    </source>
</evidence>
<dbReference type="GO" id="GO:0003700">
    <property type="term" value="F:DNA-binding transcription factor activity"/>
    <property type="evidence" value="ECO:0007669"/>
    <property type="project" value="InterPro"/>
</dbReference>
<dbReference type="SUPFAM" id="SSF53850">
    <property type="entry name" value="Periplasmic binding protein-like II"/>
    <property type="match status" value="1"/>
</dbReference>
<dbReference type="FunFam" id="1.10.10.10:FF:000001">
    <property type="entry name" value="LysR family transcriptional regulator"/>
    <property type="match status" value="1"/>
</dbReference>
<dbReference type="PANTHER" id="PTHR30126:SF81">
    <property type="entry name" value="HTH-TYPE TRANSCRIPTIONAL REGULATOR ILVY"/>
    <property type="match status" value="1"/>
</dbReference>
<organism evidence="6 7">
    <name type="scientific">SAR92 clade bacterium</name>
    <dbReference type="NCBI Taxonomy" id="2315479"/>
    <lineage>
        <taxon>Bacteria</taxon>
        <taxon>Pseudomonadati</taxon>
        <taxon>Pseudomonadota</taxon>
        <taxon>Gammaproteobacteria</taxon>
        <taxon>Cellvibrionales</taxon>
        <taxon>Porticoccaceae</taxon>
        <taxon>SAR92 clade</taxon>
    </lineage>
</organism>
<evidence type="ECO:0000256" key="3">
    <source>
        <dbReference type="ARBA" id="ARBA00023125"/>
    </source>
</evidence>
<dbReference type="AlphaFoldDB" id="A0A520MGA1"/>
<keyword evidence="2" id="KW-0805">Transcription regulation</keyword>
<dbReference type="Gene3D" id="3.40.190.290">
    <property type="match status" value="1"/>
</dbReference>
<evidence type="ECO:0000259" key="5">
    <source>
        <dbReference type="PROSITE" id="PS50931"/>
    </source>
</evidence>
<sequence>MDNQNLNAFIAVAESKSFSEAANLLDVTQSTISKRIALLESKIGQKLFDRIARQVTLTEAGIELLPRAQHILNEYESALQAINDLSGKATGTLRIAISHHLGLHRLPPLLKTYAQEQPDVLLDIEFMDSEKAYDQVMHGRSEIAVITLALEHHPNILSQKIWNDPLRFICAKDHPLSKLSEPQLSDLANFPVILPGLNTYTGRIVQNLFQSEKIPLKSPMSTNYLETISTMVEVGLGWSVLPETLVNQLHVMPLPHRTIQRELGYICHTKRTLSNAATSFLQLLDNERVSQKNA</sequence>
<dbReference type="Proteomes" id="UP000315889">
    <property type="component" value="Unassembled WGS sequence"/>
</dbReference>
<feature type="domain" description="HTH lysR-type" evidence="5">
    <location>
        <begin position="1"/>
        <end position="58"/>
    </location>
</feature>
<dbReference type="InterPro" id="IPR000847">
    <property type="entry name" value="LysR_HTH_N"/>
</dbReference>
<dbReference type="Gene3D" id="1.10.10.10">
    <property type="entry name" value="Winged helix-like DNA-binding domain superfamily/Winged helix DNA-binding domain"/>
    <property type="match status" value="1"/>
</dbReference>
<dbReference type="PRINTS" id="PR00039">
    <property type="entry name" value="HTHLYSR"/>
</dbReference>
<dbReference type="Pfam" id="PF00126">
    <property type="entry name" value="HTH_1"/>
    <property type="match status" value="1"/>
</dbReference>